<dbReference type="EMBL" id="CP123498">
    <property type="protein sequence ID" value="WGL96297.1"/>
    <property type="molecule type" value="Genomic_DNA"/>
</dbReference>
<dbReference type="InterPro" id="IPR024400">
    <property type="entry name" value="DUF2635"/>
</dbReference>
<evidence type="ECO:0000313" key="1">
    <source>
        <dbReference type="EMBL" id="WGL96297.1"/>
    </source>
</evidence>
<dbReference type="Proteomes" id="UP001177597">
    <property type="component" value="Chromosome"/>
</dbReference>
<organism evidence="1 2">
    <name type="scientific">Arsenophonus nasoniae</name>
    <name type="common">son-killer infecting Nasonia vitripennis</name>
    <dbReference type="NCBI Taxonomy" id="638"/>
    <lineage>
        <taxon>Bacteria</taxon>
        <taxon>Pseudomonadati</taxon>
        <taxon>Pseudomonadota</taxon>
        <taxon>Gammaproteobacteria</taxon>
        <taxon>Enterobacterales</taxon>
        <taxon>Morganellaceae</taxon>
        <taxon>Arsenophonus</taxon>
    </lineage>
</organism>
<gene>
    <name evidence="1" type="ORF">QE207_06955</name>
</gene>
<dbReference type="AlphaFoldDB" id="A0AA95GCQ6"/>
<dbReference type="Pfam" id="PF10948">
    <property type="entry name" value="DUF2635"/>
    <property type="match status" value="1"/>
</dbReference>
<proteinExistence type="predicted"/>
<accession>A0AA95GCQ6</accession>
<dbReference type="RefSeq" id="WP_280629840.1">
    <property type="nucleotide sequence ID" value="NZ_CP123498.1"/>
</dbReference>
<sequence>MFVKPVSGRSVRCPVKGELLPESGQEVPDTVFWRARLKDGDVCLVNNSLKKTKEQK</sequence>
<name>A0AA95GCQ6_9GAMM</name>
<evidence type="ECO:0000313" key="2">
    <source>
        <dbReference type="Proteomes" id="UP001177597"/>
    </source>
</evidence>
<protein>
    <submittedName>
        <fullName evidence="1">DUF2635 domain-containing protein</fullName>
    </submittedName>
</protein>
<reference evidence="1" key="1">
    <citation type="submission" date="2023-04" db="EMBL/GenBank/DDBJ databases">
        <title>Genome dynamics across the evolutionary transition to endosymbiosis.</title>
        <authorList>
            <person name="Siozios S."/>
            <person name="Nadal-Jimenez P."/>
            <person name="Azagi T."/>
            <person name="Sprong H."/>
            <person name="Frost C.L."/>
            <person name="Parratt S.R."/>
            <person name="Taylor G."/>
            <person name="Brettell L."/>
            <person name="Lew K.C."/>
            <person name="Croft L."/>
            <person name="King K.C."/>
            <person name="Brockhurst M.A."/>
            <person name="Hypsa V."/>
            <person name="Novakova E."/>
            <person name="Darby A.C."/>
            <person name="Hurst G.D.D."/>
        </authorList>
    </citation>
    <scope>NUCLEOTIDE SEQUENCE</scope>
    <source>
        <strain evidence="1">AIh</strain>
    </source>
</reference>